<dbReference type="PROSITE" id="PS50077">
    <property type="entry name" value="HEAT_REPEAT"/>
    <property type="match status" value="1"/>
</dbReference>
<protein>
    <recommendedName>
        <fullName evidence="3">DNA alkylation repair protein</fullName>
    </recommendedName>
</protein>
<dbReference type="InterPro" id="IPR016024">
    <property type="entry name" value="ARM-type_fold"/>
</dbReference>
<dbReference type="RefSeq" id="WP_258212116.1">
    <property type="nucleotide sequence ID" value="NZ_JANQBD010000002.1"/>
</dbReference>
<dbReference type="SUPFAM" id="SSF48371">
    <property type="entry name" value="ARM repeat"/>
    <property type="match status" value="1"/>
</dbReference>
<evidence type="ECO:0008006" key="3">
    <source>
        <dbReference type="Google" id="ProtNLM"/>
    </source>
</evidence>
<name>A0ABT1YE62_9BACL</name>
<proteinExistence type="predicted"/>
<comment type="caution">
    <text evidence="1">The sequence shown here is derived from an EMBL/GenBank/DDBJ whole genome shotgun (WGS) entry which is preliminary data.</text>
</comment>
<evidence type="ECO:0000313" key="2">
    <source>
        <dbReference type="Proteomes" id="UP001300012"/>
    </source>
</evidence>
<gene>
    <name evidence="1" type="ORF">NV381_04735</name>
</gene>
<reference evidence="1 2" key="1">
    <citation type="submission" date="2022-08" db="EMBL/GenBank/DDBJ databases">
        <title>Paenibacillus endoradicis sp. nov., Paenibacillus radicibacter sp. nov and Paenibacillus pararadicis sp. nov., three cold-adapted plant growth-promoting bacteria isolated from root of Larix gmelinii in Great Khingan.</title>
        <authorList>
            <person name="Xue H."/>
        </authorList>
    </citation>
    <scope>NUCLEOTIDE SEQUENCE [LARGE SCALE GENOMIC DNA]</scope>
    <source>
        <strain evidence="1 2">N5-1-1-5</strain>
    </source>
</reference>
<accession>A0ABT1YE62</accession>
<evidence type="ECO:0000313" key="1">
    <source>
        <dbReference type="EMBL" id="MCR8630508.1"/>
    </source>
</evidence>
<dbReference type="Proteomes" id="UP001300012">
    <property type="component" value="Unassembled WGS sequence"/>
</dbReference>
<dbReference type="EMBL" id="JANQBD010000002">
    <property type="protein sequence ID" value="MCR8630508.1"/>
    <property type="molecule type" value="Genomic_DNA"/>
</dbReference>
<dbReference type="InterPro" id="IPR021133">
    <property type="entry name" value="HEAT_type_2"/>
</dbReference>
<organism evidence="1 2">
    <name type="scientific">Paenibacillus radicis</name>
    <name type="common">ex Xue et al. 2023</name>
    <dbReference type="NCBI Taxonomy" id="2972489"/>
    <lineage>
        <taxon>Bacteria</taxon>
        <taxon>Bacillati</taxon>
        <taxon>Bacillota</taxon>
        <taxon>Bacilli</taxon>
        <taxon>Bacillales</taxon>
        <taxon>Paenibacillaceae</taxon>
        <taxon>Paenibacillus</taxon>
    </lineage>
</organism>
<keyword evidence="2" id="KW-1185">Reference proteome</keyword>
<sequence length="372" mass="42693">MAEPLKAIYSEKFLRLFAQRVHEAYAPFDMEGFIAKTMDESWEILELKARMRRITQTLGDYLPAQYEEAIEVLFMIDEACTGFPYLFFPDFIEVFGQEDRHWSLSMKALERFTQRSSAEFAVRPFLLRDPEKMMLQMLVWSKHPNEHVRRLASEGSRPRLPWGQALPMFKRDPSPILPLLEQLKEDSALYVRKSVANNLNDIAKDHPSIVLDIARRWKGTHPDTDWIVRHGCRTLIRKADPEILALFGYAESAEETPLITAASLSMEPTVLSIGEKSELRYELQVREGEPVRIRIEYGIDFVKSNGNTSRKLFLLSDKTVSGGTMLNGTRNHSWANLTTRRHYPGEHRIALVVNGQEAANTVVNLAIADMVE</sequence>
<dbReference type="Gene3D" id="1.25.40.290">
    <property type="entry name" value="ARM repeat domains"/>
    <property type="match status" value="1"/>
</dbReference>